<gene>
    <name evidence="5" type="ORF">NEMBOFW57_000010</name>
</gene>
<evidence type="ECO:0000259" key="4">
    <source>
        <dbReference type="Pfam" id="PF07859"/>
    </source>
</evidence>
<keyword evidence="6" id="KW-1185">Reference proteome</keyword>
<dbReference type="Gene3D" id="3.40.50.1820">
    <property type="entry name" value="alpha/beta hydrolase"/>
    <property type="match status" value="1"/>
</dbReference>
<sequence length="316" mass="34469">MAVSRYCKSNKIAHETITVGAALSLADQDSRVPPPTLHFLKVPDATDDESSATLLYFHGGGFVNPLRGAAHMPFIMRCAAACRAKQVIILEYALAPEHPYPAQLVQSVVTVRYLLEEMRLRPENLILAGDSAGGQLVGALFAHLVQPSPYAPPLQVNGQFRAALFVSPFVRLPTDDSSYESNDGRDYLNRQQVDGFSAAWKGKQDEIWANLCGVETSDEVWSKVFARGSQGLVHKVLITVGTAEIFLSCCREFAKKHARAETVVVAPDTDRSALEGKDMVLAECEGEVHVQVALDSVVGYGKGLMERAIMLWLALV</sequence>
<evidence type="ECO:0000313" key="6">
    <source>
        <dbReference type="Proteomes" id="UP001197093"/>
    </source>
</evidence>
<reference evidence="5" key="1">
    <citation type="submission" date="2023-02" db="EMBL/GenBank/DDBJ databases">
        <authorList>
            <person name="Palmer J.M."/>
        </authorList>
    </citation>
    <scope>NUCLEOTIDE SEQUENCE</scope>
    <source>
        <strain evidence="5">FW57</strain>
    </source>
</reference>
<dbReference type="PROSITE" id="PS01174">
    <property type="entry name" value="LIPASE_GDXG_SER"/>
    <property type="match status" value="1"/>
</dbReference>
<dbReference type="GO" id="GO:0016787">
    <property type="term" value="F:hydrolase activity"/>
    <property type="evidence" value="ECO:0007669"/>
    <property type="project" value="UniProtKB-KW"/>
</dbReference>
<feature type="domain" description="Alpha/beta hydrolase fold-3" evidence="4">
    <location>
        <begin position="54"/>
        <end position="264"/>
    </location>
</feature>
<organism evidence="5 6">
    <name type="scientific">Staphylotrichum longicolle</name>
    <dbReference type="NCBI Taxonomy" id="669026"/>
    <lineage>
        <taxon>Eukaryota</taxon>
        <taxon>Fungi</taxon>
        <taxon>Dikarya</taxon>
        <taxon>Ascomycota</taxon>
        <taxon>Pezizomycotina</taxon>
        <taxon>Sordariomycetes</taxon>
        <taxon>Sordariomycetidae</taxon>
        <taxon>Sordariales</taxon>
        <taxon>Chaetomiaceae</taxon>
        <taxon>Staphylotrichum</taxon>
    </lineage>
</organism>
<evidence type="ECO:0000256" key="1">
    <source>
        <dbReference type="ARBA" id="ARBA00010515"/>
    </source>
</evidence>
<protein>
    <recommendedName>
        <fullName evidence="4">Alpha/beta hydrolase fold-3 domain-containing protein</fullName>
    </recommendedName>
</protein>
<dbReference type="InterPro" id="IPR050300">
    <property type="entry name" value="GDXG_lipolytic_enzyme"/>
</dbReference>
<dbReference type="InterPro" id="IPR013094">
    <property type="entry name" value="AB_hydrolase_3"/>
</dbReference>
<proteinExistence type="inferred from homology"/>
<feature type="active site" evidence="3">
    <location>
        <position position="131"/>
    </location>
</feature>
<comment type="caution">
    <text evidence="5">The sequence shown here is derived from an EMBL/GenBank/DDBJ whole genome shotgun (WGS) entry which is preliminary data.</text>
</comment>
<dbReference type="PANTHER" id="PTHR48081:SF18">
    <property type="entry name" value="ALPHA_BETA HYDROLASE FOLD-3 DOMAIN-CONTAINING PROTEIN"/>
    <property type="match status" value="1"/>
</dbReference>
<dbReference type="InterPro" id="IPR033140">
    <property type="entry name" value="Lipase_GDXG_put_SER_AS"/>
</dbReference>
<dbReference type="Pfam" id="PF07859">
    <property type="entry name" value="Abhydrolase_3"/>
    <property type="match status" value="1"/>
</dbReference>
<dbReference type="PANTHER" id="PTHR48081">
    <property type="entry name" value="AB HYDROLASE SUPERFAMILY PROTEIN C4A8.06C"/>
    <property type="match status" value="1"/>
</dbReference>
<evidence type="ECO:0000313" key="5">
    <source>
        <dbReference type="EMBL" id="KAG7290018.1"/>
    </source>
</evidence>
<dbReference type="Proteomes" id="UP001197093">
    <property type="component" value="Unassembled WGS sequence"/>
</dbReference>
<name>A0AAD4F399_9PEZI</name>
<dbReference type="EMBL" id="JAHCVI010000001">
    <property type="protein sequence ID" value="KAG7290018.1"/>
    <property type="molecule type" value="Genomic_DNA"/>
</dbReference>
<dbReference type="InterPro" id="IPR029058">
    <property type="entry name" value="AB_hydrolase_fold"/>
</dbReference>
<evidence type="ECO:0000256" key="3">
    <source>
        <dbReference type="PROSITE-ProRule" id="PRU10038"/>
    </source>
</evidence>
<accession>A0AAD4F399</accession>
<keyword evidence="2" id="KW-0378">Hydrolase</keyword>
<evidence type="ECO:0000256" key="2">
    <source>
        <dbReference type="ARBA" id="ARBA00022801"/>
    </source>
</evidence>
<dbReference type="AlphaFoldDB" id="A0AAD4F399"/>
<dbReference type="SUPFAM" id="SSF53474">
    <property type="entry name" value="alpha/beta-Hydrolases"/>
    <property type="match status" value="1"/>
</dbReference>
<comment type="similarity">
    <text evidence="1">Belongs to the 'GDXG' lipolytic enzyme family.</text>
</comment>